<evidence type="ECO:0000256" key="1">
    <source>
        <dbReference type="ARBA" id="ARBA00007166"/>
    </source>
</evidence>
<dbReference type="GeneID" id="25727281"/>
<dbReference type="GO" id="GO:0016872">
    <property type="term" value="F:intramolecular lyase activity"/>
    <property type="evidence" value="ECO:0007669"/>
    <property type="project" value="InterPro"/>
</dbReference>
<dbReference type="OrthoDB" id="18193at2759"/>
<sequence>MIKDSKSNAEFPLAQKFWEGEEMRCLGAGTRVKKVLVVGVQAMTRLRRQRPAGRPSPAARLFAVPVSGVRVYSVAVYVEAERCSKELGIRARGGFFENDGDFCAALLDGAFGKALVFKLLRDITGQQFAEAIDEALAPRAKVTGDSASLQQFGQFFASRQLPKDTQVAFVWPLKGGEAGELQAEVVLPGEAKDLVTTAPELRIPSPGLARALFELYLGDSSVVPEGRPAWAAGARELLDYDAVKRDTRKAGA</sequence>
<dbReference type="STRING" id="145388.A0A0D2M2D8"/>
<dbReference type="Gene3D" id="3.50.70.10">
    <property type="match status" value="1"/>
</dbReference>
<dbReference type="InterPro" id="IPR016089">
    <property type="entry name" value="Chalcone_isomerase_bundle_sf"/>
</dbReference>
<gene>
    <name evidence="2" type="ORF">MNEG_10148</name>
</gene>
<dbReference type="SUPFAM" id="SSF54626">
    <property type="entry name" value="Chalcone isomerase"/>
    <property type="match status" value="1"/>
</dbReference>
<proteinExistence type="inferred from homology"/>
<dbReference type="KEGG" id="mng:MNEG_10148"/>
<accession>A0A0D2M2D8</accession>
<dbReference type="PANTHER" id="PTHR47698:SF2">
    <property type="entry name" value="FATTY-ACID-BINDING PROTEIN 3, CHLOROPLASTIC"/>
    <property type="match status" value="1"/>
</dbReference>
<dbReference type="Proteomes" id="UP000054498">
    <property type="component" value="Unassembled WGS sequence"/>
</dbReference>
<dbReference type="InterPro" id="IPR036298">
    <property type="entry name" value="Chalcone_isomerase_sf"/>
</dbReference>
<name>A0A0D2M2D8_9CHLO</name>
<reference evidence="2 3" key="1">
    <citation type="journal article" date="2013" name="BMC Genomics">
        <title>Reconstruction of the lipid metabolism for the microalga Monoraphidium neglectum from its genome sequence reveals characteristics suitable for biofuel production.</title>
        <authorList>
            <person name="Bogen C."/>
            <person name="Al-Dilaimi A."/>
            <person name="Albersmeier A."/>
            <person name="Wichmann J."/>
            <person name="Grundmann M."/>
            <person name="Rupp O."/>
            <person name="Lauersen K.J."/>
            <person name="Blifernez-Klassen O."/>
            <person name="Kalinowski J."/>
            <person name="Goesmann A."/>
            <person name="Mussgnug J.H."/>
            <person name="Kruse O."/>
        </authorList>
    </citation>
    <scope>NUCLEOTIDE SEQUENCE [LARGE SCALE GENOMIC DNA]</scope>
    <source>
        <strain evidence="2 3">SAG 48.87</strain>
    </source>
</reference>
<protein>
    <submittedName>
        <fullName evidence="2">Chalcone-flavanone isomerase</fullName>
    </submittedName>
</protein>
<dbReference type="InterPro" id="IPR016088">
    <property type="entry name" value="Chalcone_isomerase_3-sand"/>
</dbReference>
<dbReference type="AlphaFoldDB" id="A0A0D2M2D8"/>
<dbReference type="RefSeq" id="XP_013896834.1">
    <property type="nucleotide sequence ID" value="XM_014041380.1"/>
</dbReference>
<keyword evidence="2" id="KW-0413">Isomerase</keyword>
<evidence type="ECO:0000313" key="3">
    <source>
        <dbReference type="Proteomes" id="UP000054498"/>
    </source>
</evidence>
<dbReference type="Gene3D" id="1.10.890.20">
    <property type="match status" value="1"/>
</dbReference>
<dbReference type="PANTHER" id="PTHR47698">
    <property type="entry name" value="FATTY-ACID-BINDING PROTEIN 3, CHLOROPLASTIC"/>
    <property type="match status" value="1"/>
</dbReference>
<comment type="similarity">
    <text evidence="1">Belongs to the chalcone isomerase family.</text>
</comment>
<keyword evidence="3" id="KW-1185">Reference proteome</keyword>
<dbReference type="EMBL" id="KK102419">
    <property type="protein sequence ID" value="KIY97814.1"/>
    <property type="molecule type" value="Genomic_DNA"/>
</dbReference>
<evidence type="ECO:0000313" key="2">
    <source>
        <dbReference type="EMBL" id="KIY97814.1"/>
    </source>
</evidence>
<organism evidence="2 3">
    <name type="scientific">Monoraphidium neglectum</name>
    <dbReference type="NCBI Taxonomy" id="145388"/>
    <lineage>
        <taxon>Eukaryota</taxon>
        <taxon>Viridiplantae</taxon>
        <taxon>Chlorophyta</taxon>
        <taxon>core chlorophytes</taxon>
        <taxon>Chlorophyceae</taxon>
        <taxon>CS clade</taxon>
        <taxon>Sphaeropleales</taxon>
        <taxon>Selenastraceae</taxon>
        <taxon>Monoraphidium</taxon>
    </lineage>
</organism>